<evidence type="ECO:0000313" key="4">
    <source>
        <dbReference type="Proteomes" id="UP001257659"/>
    </source>
</evidence>
<accession>A0ABU1K909</accession>
<evidence type="ECO:0000256" key="2">
    <source>
        <dbReference type="SAM" id="SignalP"/>
    </source>
</evidence>
<evidence type="ECO:0008006" key="5">
    <source>
        <dbReference type="Google" id="ProtNLM"/>
    </source>
</evidence>
<feature type="chain" id="PRO_5045920235" description="Outer membrane protein beta-barrel domain-containing protein" evidence="2">
    <location>
        <begin position="19"/>
        <end position="347"/>
    </location>
</feature>
<protein>
    <recommendedName>
        <fullName evidence="5">Outer membrane protein beta-barrel domain-containing protein</fullName>
    </recommendedName>
</protein>
<reference evidence="3 4" key="1">
    <citation type="submission" date="2023-07" db="EMBL/GenBank/DDBJ databases">
        <title>Genomic Encyclopedia of Type Strains, Phase IV (KMG-IV): sequencing the most valuable type-strain genomes for metagenomic binning, comparative biology and taxonomic classification.</title>
        <authorList>
            <person name="Goeker M."/>
        </authorList>
    </citation>
    <scope>NUCLEOTIDE SEQUENCE [LARGE SCALE GENOMIC DNA]</scope>
    <source>
        <strain evidence="3 4">DSM 102814</strain>
    </source>
</reference>
<dbReference type="RefSeq" id="WP_309730304.1">
    <property type="nucleotide sequence ID" value="NZ_JAVDQA010000010.1"/>
</dbReference>
<organism evidence="3 4">
    <name type="scientific">Mesonia maritima</name>
    <dbReference type="NCBI Taxonomy" id="1793873"/>
    <lineage>
        <taxon>Bacteria</taxon>
        <taxon>Pseudomonadati</taxon>
        <taxon>Bacteroidota</taxon>
        <taxon>Flavobacteriia</taxon>
        <taxon>Flavobacteriales</taxon>
        <taxon>Flavobacteriaceae</taxon>
        <taxon>Mesonia</taxon>
    </lineage>
</organism>
<keyword evidence="2" id="KW-0732">Signal</keyword>
<name>A0ABU1K909_9FLAO</name>
<feature type="coiled-coil region" evidence="1">
    <location>
        <begin position="29"/>
        <end position="114"/>
    </location>
</feature>
<feature type="signal peptide" evidence="2">
    <location>
        <begin position="1"/>
        <end position="18"/>
    </location>
</feature>
<keyword evidence="1" id="KW-0175">Coiled coil</keyword>
<evidence type="ECO:0000313" key="3">
    <source>
        <dbReference type="EMBL" id="MDR6302089.1"/>
    </source>
</evidence>
<gene>
    <name evidence="3" type="ORF">GGR31_002766</name>
</gene>
<sequence length="347" mass="39939">MKTITILFSIFMASFCIATGNAQVKFNINKQFELKVEKLEAQKEEVKKLEKEKLKKEVEAINNQLSEGDISEVKAAELKKAAAEKRALNIENQLTIIDQNIELLQRNKEEIAEDSDNYYTSMEYMEFEETKVYDSVPKRTTSGPILAFGLNNTIIDGQSLDDSPYKIGGSRFFELGYEFETVLTESGFARFRYGLSFQFNGLKADNNRYFVDNGDETSLEEFEYNLDKAKLRMDNLVIPLYLEFGRTSICYKEENSYYDKPDKFKVGVGGYVGVNLNTIQKLKYQENGNDKKVKISDDFNTSNFIYGLSAYIGYDDWSLYAKYDLNTIFKDNPIDQRNVSIGIRLSR</sequence>
<evidence type="ECO:0000256" key="1">
    <source>
        <dbReference type="SAM" id="Coils"/>
    </source>
</evidence>
<proteinExistence type="predicted"/>
<keyword evidence="4" id="KW-1185">Reference proteome</keyword>
<dbReference type="EMBL" id="JAVDQA010000010">
    <property type="protein sequence ID" value="MDR6302089.1"/>
    <property type="molecule type" value="Genomic_DNA"/>
</dbReference>
<comment type="caution">
    <text evidence="3">The sequence shown here is derived from an EMBL/GenBank/DDBJ whole genome shotgun (WGS) entry which is preliminary data.</text>
</comment>
<dbReference type="Proteomes" id="UP001257659">
    <property type="component" value="Unassembled WGS sequence"/>
</dbReference>